<dbReference type="PANTHER" id="PTHR33507">
    <property type="entry name" value="INNER MEMBRANE PROTEIN YBBJ"/>
    <property type="match status" value="1"/>
</dbReference>
<comment type="caution">
    <text evidence="2">The sequence shown here is derived from an EMBL/GenBank/DDBJ whole genome shotgun (WGS) entry which is preliminary data.</text>
</comment>
<gene>
    <name evidence="2" type="ORF">MRX98_03620</name>
</gene>
<dbReference type="GO" id="GO:0005886">
    <property type="term" value="C:plasma membrane"/>
    <property type="evidence" value="ECO:0007669"/>
    <property type="project" value="TreeGrafter"/>
</dbReference>
<keyword evidence="1" id="KW-0812">Transmembrane</keyword>
<dbReference type="InterPro" id="IPR012340">
    <property type="entry name" value="NA-bd_OB-fold"/>
</dbReference>
<keyword evidence="3" id="KW-1185">Reference proteome</keyword>
<sequence length="156" mass="17499">MDLTTLLPPWLIWFLVGIGLAFLELFLPGFIILFFGMGCVVVAGALLAWDLSLAQQVLLFIVSSVVALLLLRKWLQKVFLGVSADRQTTAFDDFPRGQFVPVVKTITPVAHGRIQYRGTTWYAAADETIEAGRTVEILRFADQSRQIFFVRKTHPS</sequence>
<accession>A0AA41UJU3</accession>
<dbReference type="EMBL" id="JALJRB010000003">
    <property type="protein sequence ID" value="MCJ8499651.1"/>
    <property type="molecule type" value="Genomic_DNA"/>
</dbReference>
<protein>
    <submittedName>
        <fullName evidence="2">NfeD family protein</fullName>
    </submittedName>
</protein>
<name>A0AA41UJU3_9BACT</name>
<dbReference type="Gene3D" id="2.40.50.140">
    <property type="entry name" value="Nucleic acid-binding proteins"/>
    <property type="match status" value="1"/>
</dbReference>
<dbReference type="Proteomes" id="UP001165427">
    <property type="component" value="Unassembled WGS sequence"/>
</dbReference>
<proteinExistence type="predicted"/>
<reference evidence="2" key="1">
    <citation type="submission" date="2022-04" db="EMBL/GenBank/DDBJ databases">
        <title>Desulfatitalea alkaliphila sp. nov., a novel anaerobic sulfate-reducing bacterium isolated from terrestrial mud volcano, Taman Peninsula, Russia.</title>
        <authorList>
            <person name="Khomyakova M.A."/>
            <person name="Merkel A.Y."/>
            <person name="Slobodkin A.I."/>
        </authorList>
    </citation>
    <scope>NUCLEOTIDE SEQUENCE</scope>
    <source>
        <strain evidence="2">M08but</strain>
    </source>
</reference>
<keyword evidence="1" id="KW-1133">Transmembrane helix</keyword>
<feature type="transmembrane region" description="Helical" evidence="1">
    <location>
        <begin position="30"/>
        <end position="47"/>
    </location>
</feature>
<organism evidence="2 3">
    <name type="scientific">Desulfatitalea alkaliphila</name>
    <dbReference type="NCBI Taxonomy" id="2929485"/>
    <lineage>
        <taxon>Bacteria</taxon>
        <taxon>Pseudomonadati</taxon>
        <taxon>Thermodesulfobacteriota</taxon>
        <taxon>Desulfobacteria</taxon>
        <taxon>Desulfobacterales</taxon>
        <taxon>Desulfosarcinaceae</taxon>
        <taxon>Desulfatitalea</taxon>
    </lineage>
</organism>
<feature type="transmembrane region" description="Helical" evidence="1">
    <location>
        <begin position="53"/>
        <end position="71"/>
    </location>
</feature>
<evidence type="ECO:0000313" key="2">
    <source>
        <dbReference type="EMBL" id="MCJ8499651.1"/>
    </source>
</evidence>
<feature type="transmembrane region" description="Helical" evidence="1">
    <location>
        <begin position="6"/>
        <end position="23"/>
    </location>
</feature>
<keyword evidence="1" id="KW-0472">Membrane</keyword>
<evidence type="ECO:0000313" key="3">
    <source>
        <dbReference type="Proteomes" id="UP001165427"/>
    </source>
</evidence>
<dbReference type="PANTHER" id="PTHR33507:SF3">
    <property type="entry name" value="INNER MEMBRANE PROTEIN YBBJ"/>
    <property type="match status" value="1"/>
</dbReference>
<dbReference type="RefSeq" id="WP_246903074.1">
    <property type="nucleotide sequence ID" value="NZ_JALJRB010000003.1"/>
</dbReference>
<dbReference type="AlphaFoldDB" id="A0AA41UJU3"/>
<evidence type="ECO:0000256" key="1">
    <source>
        <dbReference type="SAM" id="Phobius"/>
    </source>
</evidence>
<dbReference type="InterPro" id="IPR052165">
    <property type="entry name" value="Membrane_assoc_protease"/>
</dbReference>